<reference evidence="1" key="1">
    <citation type="journal article" date="2013" name="Proc. Natl. Acad. Sci. U.S.A.">
        <title>Diversity and abundance of phosphonate biosynthetic genes in nature.</title>
        <authorList>
            <person name="Yu X."/>
            <person name="Doroghazi J.R."/>
            <person name="Janga S.C."/>
            <person name="Zhang J.K."/>
            <person name="Circello B."/>
            <person name="Griffin B.M."/>
            <person name="Labeda D.P."/>
            <person name="Metcalf W.W."/>
        </authorList>
    </citation>
    <scope>NUCLEOTIDE SEQUENCE</scope>
    <source>
        <strain evidence="1">31A4</strain>
    </source>
</reference>
<dbReference type="GO" id="GO:0016301">
    <property type="term" value="F:kinase activity"/>
    <property type="evidence" value="ECO:0007669"/>
    <property type="project" value="UniProtKB-KW"/>
</dbReference>
<protein>
    <submittedName>
        <fullName evidence="1">Adenylylsulfate kinase</fullName>
    </submittedName>
</protein>
<dbReference type="EMBL" id="KF386877">
    <property type="protein sequence ID" value="AGZ94401.1"/>
    <property type="molecule type" value="Genomic_DNA"/>
</dbReference>
<proteinExistence type="predicted"/>
<organism evidence="1">
    <name type="scientific">Streptomyces sp. 31A4</name>
    <dbReference type="NCBI Taxonomy" id="1415543"/>
    <lineage>
        <taxon>Bacteria</taxon>
        <taxon>Bacillati</taxon>
        <taxon>Actinomycetota</taxon>
        <taxon>Actinomycetes</taxon>
        <taxon>Kitasatosporales</taxon>
        <taxon>Streptomycetaceae</taxon>
        <taxon>Streptomyces</taxon>
    </lineage>
</organism>
<name>U5YRZ3_9ACTN</name>
<dbReference type="AlphaFoldDB" id="U5YRZ3"/>
<keyword evidence="1" id="KW-0808">Transferase</keyword>
<sequence>MTTAPVCTCRPGATLWLTGPAHPAVAADLASLLRTRYHRRAEVLHLPASGTHGETAEAAVRRIGMIAEILARNGILALVVPTATAAVRAAGPDAVPESGSPAVPGADAVRAAQEEVRDRHLRSGAAFLAPPAGAGVTATTAPALLALLDGHGLLPPG</sequence>
<keyword evidence="1" id="KW-0418">Kinase</keyword>
<evidence type="ECO:0000313" key="1">
    <source>
        <dbReference type="EMBL" id="AGZ94401.1"/>
    </source>
</evidence>
<accession>U5YRZ3</accession>